<sequence>MVTDQNHSSDSAPIEQEVSRYEKIAKRIAVMDSALSEKMGALDEKMDNYYSEYKKSVKRLERDVRFLEDELENLDEYVVEDLDECVDRETVVDLIHEIVPSLIGKKGSRGAVLRKSENIPHKQRRKARPRKHLTALTNIPPKSTSSESSSSKSSSSETSSSESSLSSESSSSESSSSSGSSSSESSSSFETSSSESGSFDSDIDEIVKIIKHQRIRKQIGKR</sequence>
<organism evidence="3 4">
    <name type="scientific">Rhizophagus clarus</name>
    <dbReference type="NCBI Taxonomy" id="94130"/>
    <lineage>
        <taxon>Eukaryota</taxon>
        <taxon>Fungi</taxon>
        <taxon>Fungi incertae sedis</taxon>
        <taxon>Mucoromycota</taxon>
        <taxon>Glomeromycotina</taxon>
        <taxon>Glomeromycetes</taxon>
        <taxon>Glomerales</taxon>
        <taxon>Glomeraceae</taxon>
        <taxon>Rhizophagus</taxon>
    </lineage>
</organism>
<evidence type="ECO:0000313" key="3">
    <source>
        <dbReference type="EMBL" id="GBB85384.1"/>
    </source>
</evidence>
<feature type="region of interest" description="Disordered" evidence="2">
    <location>
        <begin position="106"/>
        <end position="203"/>
    </location>
</feature>
<protein>
    <submittedName>
        <fullName evidence="3">Uncharacterized protein</fullName>
    </submittedName>
</protein>
<evidence type="ECO:0000256" key="1">
    <source>
        <dbReference type="SAM" id="Coils"/>
    </source>
</evidence>
<name>A0A2Z6QKU0_9GLOM</name>
<dbReference type="Proteomes" id="UP000247702">
    <property type="component" value="Unassembled WGS sequence"/>
</dbReference>
<dbReference type="AlphaFoldDB" id="A0A2Z6QKU0"/>
<keyword evidence="1" id="KW-0175">Coiled coil</keyword>
<feature type="compositionally biased region" description="Basic residues" evidence="2">
    <location>
        <begin position="121"/>
        <end position="133"/>
    </location>
</feature>
<dbReference type="EMBL" id="BEXD01000217">
    <property type="protein sequence ID" value="GBB85384.1"/>
    <property type="molecule type" value="Genomic_DNA"/>
</dbReference>
<evidence type="ECO:0000313" key="4">
    <source>
        <dbReference type="Proteomes" id="UP000247702"/>
    </source>
</evidence>
<feature type="coiled-coil region" evidence="1">
    <location>
        <begin position="50"/>
        <end position="77"/>
    </location>
</feature>
<evidence type="ECO:0000256" key="2">
    <source>
        <dbReference type="SAM" id="MobiDB-lite"/>
    </source>
</evidence>
<feature type="compositionally biased region" description="Low complexity" evidence="2">
    <location>
        <begin position="143"/>
        <end position="198"/>
    </location>
</feature>
<gene>
    <name evidence="3" type="ORF">RclHR1_11930010</name>
</gene>
<accession>A0A2Z6QKU0</accession>
<keyword evidence="4" id="KW-1185">Reference proteome</keyword>
<reference evidence="3 4" key="1">
    <citation type="submission" date="2017-11" db="EMBL/GenBank/DDBJ databases">
        <title>The genome of Rhizophagus clarus HR1 reveals common genetic basis of auxotrophy among arbuscular mycorrhizal fungi.</title>
        <authorList>
            <person name="Kobayashi Y."/>
        </authorList>
    </citation>
    <scope>NUCLEOTIDE SEQUENCE [LARGE SCALE GENOMIC DNA]</scope>
    <source>
        <strain evidence="3 4">HR1</strain>
    </source>
</reference>
<proteinExistence type="predicted"/>
<comment type="caution">
    <text evidence="3">The sequence shown here is derived from an EMBL/GenBank/DDBJ whole genome shotgun (WGS) entry which is preliminary data.</text>
</comment>